<keyword evidence="7" id="KW-0175">Coiled coil</keyword>
<dbReference type="EMBL" id="CAHR02000287">
    <property type="protein sequence ID" value="CCG84686.1"/>
    <property type="molecule type" value="Genomic_DNA"/>
</dbReference>
<evidence type="ECO:0000256" key="8">
    <source>
        <dbReference type="SAM" id="MobiDB-lite"/>
    </source>
</evidence>
<keyword evidence="3" id="KW-0813">Transport</keyword>
<keyword evidence="10" id="KW-1185">Reference proteome</keyword>
<feature type="coiled-coil region" evidence="7">
    <location>
        <begin position="11"/>
        <end position="38"/>
    </location>
</feature>
<comment type="subcellular location">
    <subcellularLocation>
        <location evidence="1">Endosome membrane</location>
    </subcellularLocation>
</comment>
<dbReference type="eggNOG" id="KOG2910">
    <property type="taxonomic scope" value="Eukaryota"/>
</dbReference>
<sequence length="207" mass="23540">MGAQQSKVSNHDRAILEMKLQRDKLKQYQKRIQLVSDRETEVARQCLARGDKKRALLALRQKKYQEGLLDKTDDQLATLEQLTSNIEFSLVEKDVLYGLAQGNKVLKDIHKELSIDKVERILDEGADAVAYQEEISQLIGQRISNADEDEVLEELARLEDQYAMQFPEAPSNSLQKTVAETVSSDEEAEQEEVAIERPEKRVAQLAS</sequence>
<organism evidence="9 10">
    <name type="scientific">Taphrina deformans (strain PYCC 5710 / ATCC 11124 / CBS 356.35 / IMI 108563 / JCM 9778 / NBRC 8474)</name>
    <name type="common">Peach leaf curl fungus</name>
    <name type="synonym">Lalaria deformans</name>
    <dbReference type="NCBI Taxonomy" id="1097556"/>
    <lineage>
        <taxon>Eukaryota</taxon>
        <taxon>Fungi</taxon>
        <taxon>Dikarya</taxon>
        <taxon>Ascomycota</taxon>
        <taxon>Taphrinomycotina</taxon>
        <taxon>Taphrinomycetes</taxon>
        <taxon>Taphrinales</taxon>
        <taxon>Taphrinaceae</taxon>
        <taxon>Taphrina</taxon>
    </lineage>
</organism>
<evidence type="ECO:0008006" key="11">
    <source>
        <dbReference type="Google" id="ProtNLM"/>
    </source>
</evidence>
<evidence type="ECO:0000256" key="2">
    <source>
        <dbReference type="ARBA" id="ARBA00006190"/>
    </source>
</evidence>
<keyword evidence="4" id="KW-0967">Endosome</keyword>
<keyword evidence="5" id="KW-0653">Protein transport</keyword>
<evidence type="ECO:0000313" key="10">
    <source>
        <dbReference type="Proteomes" id="UP000013776"/>
    </source>
</evidence>
<dbReference type="GO" id="GO:0015031">
    <property type="term" value="P:protein transport"/>
    <property type="evidence" value="ECO:0007669"/>
    <property type="project" value="UniProtKB-KW"/>
</dbReference>
<dbReference type="STRING" id="1097556.R4XFQ4"/>
<dbReference type="PANTHER" id="PTHR22761:SF5">
    <property type="entry name" value="CHARGED MULTIVESICULAR BODY PROTEIN 6"/>
    <property type="match status" value="1"/>
</dbReference>
<evidence type="ECO:0000256" key="6">
    <source>
        <dbReference type="ARBA" id="ARBA00023136"/>
    </source>
</evidence>
<dbReference type="OrthoDB" id="441172at2759"/>
<evidence type="ECO:0000256" key="3">
    <source>
        <dbReference type="ARBA" id="ARBA00022448"/>
    </source>
</evidence>
<comment type="similarity">
    <text evidence="2">Belongs to the SNF7 family.</text>
</comment>
<protein>
    <recommendedName>
        <fullName evidence="11">Charged multivesicular body protein 6</fullName>
    </recommendedName>
</protein>
<evidence type="ECO:0000256" key="5">
    <source>
        <dbReference type="ARBA" id="ARBA00022927"/>
    </source>
</evidence>
<dbReference type="GO" id="GO:0005771">
    <property type="term" value="C:multivesicular body"/>
    <property type="evidence" value="ECO:0007669"/>
    <property type="project" value="TreeGrafter"/>
</dbReference>
<dbReference type="GO" id="GO:0032511">
    <property type="term" value="P:late endosome to vacuole transport via multivesicular body sorting pathway"/>
    <property type="evidence" value="ECO:0007669"/>
    <property type="project" value="TreeGrafter"/>
</dbReference>
<evidence type="ECO:0000256" key="1">
    <source>
        <dbReference type="ARBA" id="ARBA00004608"/>
    </source>
</evidence>
<keyword evidence="6" id="KW-0472">Membrane</keyword>
<dbReference type="AlphaFoldDB" id="R4XFQ4"/>
<evidence type="ECO:0000256" key="4">
    <source>
        <dbReference type="ARBA" id="ARBA00022753"/>
    </source>
</evidence>
<evidence type="ECO:0000313" key="9">
    <source>
        <dbReference type="EMBL" id="CCG84686.1"/>
    </source>
</evidence>
<gene>
    <name evidence="9" type="ORF">TAPDE_005196</name>
</gene>
<dbReference type="Gene3D" id="1.10.287.1060">
    <property type="entry name" value="ESAT-6-like"/>
    <property type="match status" value="1"/>
</dbReference>
<dbReference type="InterPro" id="IPR005024">
    <property type="entry name" value="Snf7_fam"/>
</dbReference>
<name>R4XFQ4_TAPDE</name>
<dbReference type="Pfam" id="PF03357">
    <property type="entry name" value="Snf7"/>
    <property type="match status" value="1"/>
</dbReference>
<dbReference type="VEuPathDB" id="FungiDB:TAPDE_005196"/>
<evidence type="ECO:0000256" key="7">
    <source>
        <dbReference type="SAM" id="Coils"/>
    </source>
</evidence>
<feature type="compositionally biased region" description="Acidic residues" evidence="8">
    <location>
        <begin position="183"/>
        <end position="193"/>
    </location>
</feature>
<accession>R4XFQ4</accession>
<reference evidence="9 10" key="1">
    <citation type="journal article" date="2013" name="MBio">
        <title>Genome sequencing of the plant pathogen Taphrina deformans, the causal agent of peach leaf curl.</title>
        <authorList>
            <person name="Cisse O.H."/>
            <person name="Almeida J.M.G.C.F."/>
            <person name="Fonseca A."/>
            <person name="Kumar A.A."/>
            <person name="Salojaervi J."/>
            <person name="Overmyer K."/>
            <person name="Hauser P.M."/>
            <person name="Pagni M."/>
        </authorList>
    </citation>
    <scope>NUCLEOTIDE SEQUENCE [LARGE SCALE GENOMIC DNA]</scope>
    <source>
        <strain evidence="10">PYCC 5710 / ATCC 11124 / CBS 356.35 / IMI 108563 / JCM 9778 / NBRC 8474</strain>
    </source>
</reference>
<feature type="region of interest" description="Disordered" evidence="8">
    <location>
        <begin position="166"/>
        <end position="207"/>
    </location>
</feature>
<dbReference type="PANTHER" id="PTHR22761">
    <property type="entry name" value="CHARGED MULTIVESICULAR BODY PROTEIN"/>
    <property type="match status" value="1"/>
</dbReference>
<dbReference type="Proteomes" id="UP000013776">
    <property type="component" value="Unassembled WGS sequence"/>
</dbReference>
<comment type="caution">
    <text evidence="9">The sequence shown here is derived from an EMBL/GenBank/DDBJ whole genome shotgun (WGS) entry which is preliminary data.</text>
</comment>
<feature type="compositionally biased region" description="Basic and acidic residues" evidence="8">
    <location>
        <begin position="194"/>
        <end position="207"/>
    </location>
</feature>
<proteinExistence type="inferred from homology"/>
<dbReference type="GO" id="GO:0000815">
    <property type="term" value="C:ESCRT III complex"/>
    <property type="evidence" value="ECO:0007669"/>
    <property type="project" value="TreeGrafter"/>
</dbReference>
<dbReference type="GO" id="GO:0006900">
    <property type="term" value="P:vesicle budding from membrane"/>
    <property type="evidence" value="ECO:0007669"/>
    <property type="project" value="TreeGrafter"/>
</dbReference>